<evidence type="ECO:0000313" key="2">
    <source>
        <dbReference type="Proteomes" id="UP000232922"/>
    </source>
</evidence>
<dbReference type="EMBL" id="KJ755191">
    <property type="protein sequence ID" value="AJP09078.1"/>
    <property type="molecule type" value="Genomic_DNA"/>
</dbReference>
<evidence type="ECO:0000313" key="1">
    <source>
        <dbReference type="EMBL" id="AJP09078.1"/>
    </source>
</evidence>
<sequence>MAKPNCSNIEYGELLTYYSDKVDEFGCRVDALLSSALRTQAGLERLMDRVRRVRTEHMRNISPSRSIPSLIRALDATALND</sequence>
<protein>
    <submittedName>
        <fullName evidence="1">Lectin-like protein</fullName>
    </submittedName>
</protein>
<dbReference type="RefSeq" id="YP_009701578.1">
    <property type="nucleotide sequence ID" value="NC_044938.1"/>
</dbReference>
<reference evidence="2" key="1">
    <citation type="submission" date="2014-04" db="EMBL/GenBank/DDBJ databases">
        <authorList>
            <person name="Wei Y."/>
            <person name="Huang G."/>
            <person name="Cheng X."/>
        </authorList>
    </citation>
    <scope>NUCLEOTIDE SEQUENCE [LARGE SCALE GENOMIC DNA]</scope>
</reference>
<organism evidence="1 2">
    <name type="scientific">Heliothis virescens ascovirus 3f</name>
    <dbReference type="NCBI Taxonomy" id="328614"/>
    <lineage>
        <taxon>Viruses</taxon>
        <taxon>Varidnaviria</taxon>
        <taxon>Bamfordvirae</taxon>
        <taxon>Nucleocytoviricota</taxon>
        <taxon>Megaviricetes</taxon>
        <taxon>Pimascovirales</taxon>
        <taxon>Pimascovirales incertae sedis</taxon>
        <taxon>Ascoviridae</taxon>
        <taxon>Ascovirus</taxon>
        <taxon>Ascovirus hvav3a</taxon>
    </lineage>
</organism>
<name>A0A171PVJ1_9VIRU</name>
<dbReference type="GeneID" id="41900714"/>
<proteinExistence type="predicted"/>
<dbReference type="KEGG" id="vg:41900714"/>
<accession>A0A171PVJ1</accession>
<dbReference type="Proteomes" id="UP000232922">
    <property type="component" value="Genome"/>
</dbReference>